<dbReference type="PANTHER" id="PTHR12558:SF50">
    <property type="entry name" value="ASSEMBLY CHAPERONE OF RPL4-RELATED"/>
    <property type="match status" value="1"/>
</dbReference>
<evidence type="ECO:0000313" key="3">
    <source>
        <dbReference type="EMBL" id="TMW63443.1"/>
    </source>
</evidence>
<dbReference type="SUPFAM" id="SSF48452">
    <property type="entry name" value="TPR-like"/>
    <property type="match status" value="1"/>
</dbReference>
<proteinExistence type="predicted"/>
<organism evidence="3 4">
    <name type="scientific">Pythium oligandrum</name>
    <name type="common">Mycoparasitic fungus</name>
    <dbReference type="NCBI Taxonomy" id="41045"/>
    <lineage>
        <taxon>Eukaryota</taxon>
        <taxon>Sar</taxon>
        <taxon>Stramenopiles</taxon>
        <taxon>Oomycota</taxon>
        <taxon>Peronosporomycetes</taxon>
        <taxon>Pythiales</taxon>
        <taxon>Pythiaceae</taxon>
        <taxon>Pythium</taxon>
    </lineage>
</organism>
<dbReference type="InterPro" id="IPR011990">
    <property type="entry name" value="TPR-like_helical_dom_sf"/>
</dbReference>
<dbReference type="GO" id="GO:0051301">
    <property type="term" value="P:cell division"/>
    <property type="evidence" value="ECO:0007669"/>
    <property type="project" value="TreeGrafter"/>
</dbReference>
<feature type="compositionally biased region" description="Acidic residues" evidence="2">
    <location>
        <begin position="311"/>
        <end position="338"/>
    </location>
</feature>
<dbReference type="SMART" id="SM00028">
    <property type="entry name" value="TPR"/>
    <property type="match status" value="3"/>
</dbReference>
<gene>
    <name evidence="3" type="ORF">Poli38472_002384</name>
</gene>
<accession>A0A8K1CJ81</accession>
<sequence>MVKKPGNKADYSVAELVAKAETLVDQCQPELAIRFYEKALAKEPSNTTLLDIVGELSLELDNPERAHAAFQQSIQLAPAQNPSKWFYLSQLVPGEDAEKYTTQGITYLQAELQHLDAQSAEAQVIKKQISDAFCSLGELYMTDLCDEDDAETKCENFFQEAMKFDIGLPEPTQALANLRLVQQRKEEAAELMEETYRRLNENCDENSLPSLEFRIATGKALIEVEMYEEACDVLEGVMQEDDENAELWFLVGTCYRAMDDLAMSLEFFQKCEEMLQKLKKELRGEFHLDEQLDSVVETIAALKEAIANRGDEDDEDDEDDNDDEEQAAPGTEDVDMEE</sequence>
<reference evidence="3" key="1">
    <citation type="submission" date="2019-03" db="EMBL/GenBank/DDBJ databases">
        <title>Long read genome sequence of the mycoparasitic Pythium oligandrum ATCC 38472 isolated from sugarbeet rhizosphere.</title>
        <authorList>
            <person name="Gaulin E."/>
        </authorList>
    </citation>
    <scope>NUCLEOTIDE SEQUENCE</scope>
    <source>
        <strain evidence="3">ATCC 38472_TT</strain>
    </source>
</reference>
<dbReference type="EMBL" id="SPLM01000072">
    <property type="protein sequence ID" value="TMW63443.1"/>
    <property type="molecule type" value="Genomic_DNA"/>
</dbReference>
<feature type="region of interest" description="Disordered" evidence="2">
    <location>
        <begin position="305"/>
        <end position="338"/>
    </location>
</feature>
<dbReference type="PANTHER" id="PTHR12558">
    <property type="entry name" value="CELL DIVISION CYCLE 16,23,27"/>
    <property type="match status" value="1"/>
</dbReference>
<evidence type="ECO:0000256" key="2">
    <source>
        <dbReference type="SAM" id="MobiDB-lite"/>
    </source>
</evidence>
<dbReference type="OrthoDB" id="1914839at2759"/>
<comment type="caution">
    <text evidence="3">The sequence shown here is derived from an EMBL/GenBank/DDBJ whole genome shotgun (WGS) entry which is preliminary data.</text>
</comment>
<keyword evidence="1" id="KW-0802">TPR repeat</keyword>
<dbReference type="Gene3D" id="1.25.40.10">
    <property type="entry name" value="Tetratricopeptide repeat domain"/>
    <property type="match status" value="2"/>
</dbReference>
<evidence type="ECO:0000256" key="1">
    <source>
        <dbReference type="ARBA" id="ARBA00022803"/>
    </source>
</evidence>
<protein>
    <submittedName>
        <fullName evidence="3">Uncharacterized protein</fullName>
    </submittedName>
</protein>
<dbReference type="Pfam" id="PF13181">
    <property type="entry name" value="TPR_8"/>
    <property type="match status" value="1"/>
</dbReference>
<name>A0A8K1CJ81_PYTOL</name>
<dbReference type="Proteomes" id="UP000794436">
    <property type="component" value="Unassembled WGS sequence"/>
</dbReference>
<dbReference type="AlphaFoldDB" id="A0A8K1CJ81"/>
<keyword evidence="4" id="KW-1185">Reference proteome</keyword>
<dbReference type="InterPro" id="IPR019734">
    <property type="entry name" value="TPR_rpt"/>
</dbReference>
<evidence type="ECO:0000313" key="4">
    <source>
        <dbReference type="Proteomes" id="UP000794436"/>
    </source>
</evidence>
<dbReference type="CDD" id="cd24142">
    <property type="entry name" value="ACL4-like"/>
    <property type="match status" value="1"/>
</dbReference>